<dbReference type="InterPro" id="IPR001155">
    <property type="entry name" value="OxRdtase_FMN_N"/>
</dbReference>
<dbReference type="GO" id="GO:0010181">
    <property type="term" value="F:FMN binding"/>
    <property type="evidence" value="ECO:0007669"/>
    <property type="project" value="InterPro"/>
</dbReference>
<comment type="similarity">
    <text evidence="2">Belongs to the NADH:flavin oxidoreductase/NADH oxidase family.</text>
</comment>
<organism evidence="5 6">
    <name type="scientific">Syncephalastrum racemosum</name>
    <name type="common">Filamentous fungus</name>
    <dbReference type="NCBI Taxonomy" id="13706"/>
    <lineage>
        <taxon>Eukaryota</taxon>
        <taxon>Fungi</taxon>
        <taxon>Fungi incertae sedis</taxon>
        <taxon>Mucoromycota</taxon>
        <taxon>Mucoromycotina</taxon>
        <taxon>Mucoromycetes</taxon>
        <taxon>Mucorales</taxon>
        <taxon>Syncephalastraceae</taxon>
        <taxon>Syncephalastrum</taxon>
    </lineage>
</organism>
<proteinExistence type="inferred from homology"/>
<accession>A0A1X2HMV1</accession>
<dbReference type="CDD" id="cd02933">
    <property type="entry name" value="OYE_like_FMN"/>
    <property type="match status" value="1"/>
</dbReference>
<dbReference type="SUPFAM" id="SSF51395">
    <property type="entry name" value="FMN-linked oxidoreductases"/>
    <property type="match status" value="1"/>
</dbReference>
<comment type="cofactor">
    <cofactor evidence="1">
        <name>FMN</name>
        <dbReference type="ChEBI" id="CHEBI:58210"/>
    </cofactor>
</comment>
<dbReference type="Gene3D" id="3.20.20.70">
    <property type="entry name" value="Aldolase class I"/>
    <property type="match status" value="1"/>
</dbReference>
<dbReference type="FunFam" id="3.20.20.70:FF:000059">
    <property type="entry name" value="N-ethylmaleimide reductase, FMN-linked"/>
    <property type="match status" value="1"/>
</dbReference>
<comment type="caution">
    <text evidence="5">The sequence shown here is derived from an EMBL/GenBank/DDBJ whole genome shotgun (WGS) entry which is preliminary data.</text>
</comment>
<dbReference type="OrthoDB" id="276546at2759"/>
<name>A0A1X2HMV1_SYNRA</name>
<dbReference type="AlphaFoldDB" id="A0A1X2HMV1"/>
<evidence type="ECO:0000256" key="3">
    <source>
        <dbReference type="ARBA" id="ARBA00023002"/>
    </source>
</evidence>
<dbReference type="GO" id="GO:0005829">
    <property type="term" value="C:cytosol"/>
    <property type="evidence" value="ECO:0007669"/>
    <property type="project" value="UniProtKB-ARBA"/>
</dbReference>
<feature type="domain" description="NADH:flavin oxidoreductase/NADH oxidase N-terminal" evidence="4">
    <location>
        <begin position="11"/>
        <end position="351"/>
    </location>
</feature>
<dbReference type="PANTHER" id="PTHR22893:SF91">
    <property type="entry name" value="NADPH DEHYDROGENASE 2-RELATED"/>
    <property type="match status" value="1"/>
</dbReference>
<dbReference type="GO" id="GO:0016628">
    <property type="term" value="F:oxidoreductase activity, acting on the CH-CH group of donors, NAD or NADP as acceptor"/>
    <property type="evidence" value="ECO:0007669"/>
    <property type="project" value="UniProtKB-ARBA"/>
</dbReference>
<evidence type="ECO:0000259" key="4">
    <source>
        <dbReference type="Pfam" id="PF00724"/>
    </source>
</evidence>
<dbReference type="InParanoid" id="A0A1X2HMV1"/>
<gene>
    <name evidence="5" type="ORF">BCR43DRAFT_541051</name>
</gene>
<keyword evidence="3" id="KW-0560">Oxidoreductase</keyword>
<evidence type="ECO:0000256" key="2">
    <source>
        <dbReference type="ARBA" id="ARBA00005979"/>
    </source>
</evidence>
<dbReference type="Proteomes" id="UP000242180">
    <property type="component" value="Unassembled WGS sequence"/>
</dbReference>
<dbReference type="FunCoup" id="A0A1X2HMV1">
    <property type="interactions" value="281"/>
</dbReference>
<evidence type="ECO:0000256" key="1">
    <source>
        <dbReference type="ARBA" id="ARBA00001917"/>
    </source>
</evidence>
<dbReference type="PANTHER" id="PTHR22893">
    <property type="entry name" value="NADH OXIDOREDUCTASE-RELATED"/>
    <property type="match status" value="1"/>
</dbReference>
<reference evidence="5 6" key="1">
    <citation type="submission" date="2016-07" db="EMBL/GenBank/DDBJ databases">
        <title>Pervasive Adenine N6-methylation of Active Genes in Fungi.</title>
        <authorList>
            <consortium name="DOE Joint Genome Institute"/>
            <person name="Mondo S.J."/>
            <person name="Dannebaum R.O."/>
            <person name="Kuo R.C."/>
            <person name="Labutti K."/>
            <person name="Haridas S."/>
            <person name="Kuo A."/>
            <person name="Salamov A."/>
            <person name="Ahrendt S.R."/>
            <person name="Lipzen A."/>
            <person name="Sullivan W."/>
            <person name="Andreopoulos W.B."/>
            <person name="Clum A."/>
            <person name="Lindquist E."/>
            <person name="Daum C."/>
            <person name="Ramamoorthy G.K."/>
            <person name="Gryganskyi A."/>
            <person name="Culley D."/>
            <person name="Magnuson J.K."/>
            <person name="James T.Y."/>
            <person name="O'Malley M.A."/>
            <person name="Stajich J.E."/>
            <person name="Spatafora J.W."/>
            <person name="Visel A."/>
            <person name="Grigoriev I.V."/>
        </authorList>
    </citation>
    <scope>NUCLEOTIDE SEQUENCE [LARGE SCALE GENOMIC DNA]</scope>
    <source>
        <strain evidence="5 6">NRRL 2496</strain>
    </source>
</reference>
<dbReference type="InterPro" id="IPR045247">
    <property type="entry name" value="Oye-like"/>
</dbReference>
<evidence type="ECO:0000313" key="5">
    <source>
        <dbReference type="EMBL" id="ORZ00714.1"/>
    </source>
</evidence>
<sequence length="402" mass="44171">MVEYPSPSSALFQPVKIGTHQLQHRIVLAPLTRLRASPETRVPSPLAVEYYAQRTTPGGLLIAEGTIISAESGGYPGSPGIWNDEQVEGWRKVTEAVHAKGGVIFGQIFHIGRAASRLWMPNKALPLAPSSIAIQGDAFFGGGPYEIPHALTVPEIKGVVQQHVIAAKRAIEAGFDGVEVHAANGYLLDEFINSSSNKRTDEYGGSIENRARIILETVEAVVKAIGEQRTGVRFSPWSDFQDMKDDTPYATWGYLTEQLQIRHPNLAYLHFIEPRDDMLVPDADPSKKAHLTLDPFRAVWRGAFISAGGYTTSPKLAGEVADKTGDLIAFGRSYIANPDLVLRLKHGWPLNPYDRSTFYTASEAGYTDYPTYSIQTEGEKNIITKDEPRLHQAAPVVDPLLQ</sequence>
<protein>
    <recommendedName>
        <fullName evidence="4">NADH:flavin oxidoreductase/NADH oxidase N-terminal domain-containing protein</fullName>
    </recommendedName>
</protein>
<evidence type="ECO:0000313" key="6">
    <source>
        <dbReference type="Proteomes" id="UP000242180"/>
    </source>
</evidence>
<dbReference type="EMBL" id="MCGN01000002">
    <property type="protein sequence ID" value="ORZ00714.1"/>
    <property type="molecule type" value="Genomic_DNA"/>
</dbReference>
<dbReference type="InterPro" id="IPR013785">
    <property type="entry name" value="Aldolase_TIM"/>
</dbReference>
<keyword evidence="6" id="KW-1185">Reference proteome</keyword>
<dbReference type="STRING" id="13706.A0A1X2HMV1"/>
<dbReference type="Pfam" id="PF00724">
    <property type="entry name" value="Oxidored_FMN"/>
    <property type="match status" value="1"/>
</dbReference>
<dbReference type="OMA" id="GHCVGIR"/>